<dbReference type="AlphaFoldDB" id="A0A931GX13"/>
<organism evidence="2 3">
    <name type="scientific">Panacibacter microcysteis</name>
    <dbReference type="NCBI Taxonomy" id="2793269"/>
    <lineage>
        <taxon>Bacteria</taxon>
        <taxon>Pseudomonadati</taxon>
        <taxon>Bacteroidota</taxon>
        <taxon>Chitinophagia</taxon>
        <taxon>Chitinophagales</taxon>
        <taxon>Chitinophagaceae</taxon>
        <taxon>Panacibacter</taxon>
    </lineage>
</organism>
<feature type="region of interest" description="Disordered" evidence="1">
    <location>
        <begin position="1"/>
        <end position="62"/>
    </location>
</feature>
<gene>
    <name evidence="2" type="ORF">I5907_01270</name>
</gene>
<keyword evidence="3" id="KW-1185">Reference proteome</keyword>
<evidence type="ECO:0000256" key="1">
    <source>
        <dbReference type="SAM" id="MobiDB-lite"/>
    </source>
</evidence>
<feature type="compositionally biased region" description="Basic and acidic residues" evidence="1">
    <location>
        <begin position="1"/>
        <end position="35"/>
    </location>
</feature>
<reference evidence="2" key="1">
    <citation type="submission" date="2020-11" db="EMBL/GenBank/DDBJ databases">
        <title>Bacterial whole genome sequence for Panacibacter sp. DH6.</title>
        <authorList>
            <person name="Le V."/>
            <person name="Ko S."/>
            <person name="Ahn C.-Y."/>
            <person name="Oh H.-M."/>
        </authorList>
    </citation>
    <scope>NUCLEOTIDE SEQUENCE</scope>
    <source>
        <strain evidence="2">DH6</strain>
    </source>
</reference>
<evidence type="ECO:0000313" key="2">
    <source>
        <dbReference type="EMBL" id="MBG9374849.1"/>
    </source>
</evidence>
<sequence length="62" mass="7038">MSNTEKNKQEADNKDAAVKPDEETLHTTDPQEHMEGPFSSVMQGVKEGFEENEEKDKEDEKA</sequence>
<proteinExistence type="predicted"/>
<dbReference type="RefSeq" id="WP_196988938.1">
    <property type="nucleotide sequence ID" value="NZ_JADWYR010000001.1"/>
</dbReference>
<name>A0A931GX13_9BACT</name>
<dbReference type="EMBL" id="JADWYR010000001">
    <property type="protein sequence ID" value="MBG9374849.1"/>
    <property type="molecule type" value="Genomic_DNA"/>
</dbReference>
<dbReference type="Proteomes" id="UP000628448">
    <property type="component" value="Unassembled WGS sequence"/>
</dbReference>
<comment type="caution">
    <text evidence="2">The sequence shown here is derived from an EMBL/GenBank/DDBJ whole genome shotgun (WGS) entry which is preliminary data.</text>
</comment>
<evidence type="ECO:0000313" key="3">
    <source>
        <dbReference type="Proteomes" id="UP000628448"/>
    </source>
</evidence>
<protein>
    <submittedName>
        <fullName evidence="2">Uncharacterized protein</fullName>
    </submittedName>
</protein>
<accession>A0A931GX13</accession>